<proteinExistence type="predicted"/>
<dbReference type="SMART" id="SM00516">
    <property type="entry name" value="SEC14"/>
    <property type="match status" value="1"/>
</dbReference>
<keyword evidence="4" id="KW-1185">Reference proteome</keyword>
<evidence type="ECO:0000256" key="1">
    <source>
        <dbReference type="SAM" id="MobiDB-lite"/>
    </source>
</evidence>
<dbReference type="CDD" id="cd00170">
    <property type="entry name" value="SEC14"/>
    <property type="match status" value="1"/>
</dbReference>
<dbReference type="Gene3D" id="3.40.525.10">
    <property type="entry name" value="CRAL-TRIO lipid binding domain"/>
    <property type="match status" value="1"/>
</dbReference>
<gene>
    <name evidence="3" type="primary">CSR1_2</name>
    <name evidence="3" type="ORF">H4R18_002795</name>
</gene>
<sequence>MDPVLNSLLDHYRHRVPLVSGHVGSLTDDETRKLREMWHMLLDDLGRNEPFPVLCSGGGRDDGDVTALTFEPLSSLNIKDNKDRAQQYASDTESQASVKSTTSIRSGIKGSWLGGWLGAGSSGRNTPSSTRSSPENSIEDRRRTETVQEYVTRMRASGSDDSGEATAAAEDERLVPSEFRSLFGDSAGERSFRTLFWQAATQIGDPDSWVLRFLRARKWDVPSAYDMIRKTLEWRAAQAIDEVVFFGESQLHHHTMDSGLSFACTVDRLGNPVYIVRVRVNVARNRNIQAIKRFLCWQIETSQMLSAGPADGRVTMLFDLSDFTRENIDIKLLRTLISLLTNYYPETLGIVLVYVNSLLFSSLWTMIAPFIDPNVRTKIIMAKTTAELTPFIDPEHLPVDLGGDKEFTYQYAPPTSAENSCMTDAAARDAAEAHYGKAVDAYTRATREWLDEGNSSNNNSNAAAAAAGDDDTTTTSDADTLDPGACGRDTARGALHKATIALDPYIRARTLYHRTGVIKSDRTVSF</sequence>
<evidence type="ECO:0000313" key="3">
    <source>
        <dbReference type="EMBL" id="KAJ2781563.1"/>
    </source>
</evidence>
<feature type="domain" description="CRAL-TRIO" evidence="2">
    <location>
        <begin position="267"/>
        <end position="409"/>
    </location>
</feature>
<name>A0A9W8HDQ2_9FUNG</name>
<dbReference type="EMBL" id="JANBUL010000100">
    <property type="protein sequence ID" value="KAJ2781563.1"/>
    <property type="molecule type" value="Genomic_DNA"/>
</dbReference>
<dbReference type="InterPro" id="IPR036273">
    <property type="entry name" value="CRAL/TRIO_N_dom_sf"/>
</dbReference>
<evidence type="ECO:0000313" key="4">
    <source>
        <dbReference type="Proteomes" id="UP001140217"/>
    </source>
</evidence>
<organism evidence="3 4">
    <name type="scientific">Coemansia javaensis</name>
    <dbReference type="NCBI Taxonomy" id="2761396"/>
    <lineage>
        <taxon>Eukaryota</taxon>
        <taxon>Fungi</taxon>
        <taxon>Fungi incertae sedis</taxon>
        <taxon>Zoopagomycota</taxon>
        <taxon>Kickxellomycotina</taxon>
        <taxon>Kickxellomycetes</taxon>
        <taxon>Kickxellales</taxon>
        <taxon>Kickxellaceae</taxon>
        <taxon>Coemansia</taxon>
    </lineage>
</organism>
<dbReference type="InterPro" id="IPR011074">
    <property type="entry name" value="CRAL/TRIO_N_dom"/>
</dbReference>
<protein>
    <submittedName>
        <fullName evidence="3">Phosphatidylinositol transfer protein csr1</fullName>
    </submittedName>
</protein>
<feature type="region of interest" description="Disordered" evidence="1">
    <location>
        <begin position="119"/>
        <end position="145"/>
    </location>
</feature>
<dbReference type="PANTHER" id="PTHR46590">
    <property type="entry name" value="PHOSPHATIDYLINOSITOL TRANSFER PROTEIN CSR1-RELATED"/>
    <property type="match status" value="1"/>
</dbReference>
<feature type="compositionally biased region" description="Low complexity" evidence="1">
    <location>
        <begin position="453"/>
        <end position="478"/>
    </location>
</feature>
<dbReference type="Proteomes" id="UP001140217">
    <property type="component" value="Unassembled WGS sequence"/>
</dbReference>
<feature type="compositionally biased region" description="Polar residues" evidence="1">
    <location>
        <begin position="124"/>
        <end position="136"/>
    </location>
</feature>
<dbReference type="SUPFAM" id="SSF52087">
    <property type="entry name" value="CRAL/TRIO domain"/>
    <property type="match status" value="1"/>
</dbReference>
<comment type="caution">
    <text evidence="3">The sequence shown here is derived from an EMBL/GenBank/DDBJ whole genome shotgun (WGS) entry which is preliminary data.</text>
</comment>
<dbReference type="InterPro" id="IPR052432">
    <property type="entry name" value="PITP/CRAL-TRIO"/>
</dbReference>
<accession>A0A9W8HDQ2</accession>
<feature type="region of interest" description="Disordered" evidence="1">
    <location>
        <begin position="451"/>
        <end position="485"/>
    </location>
</feature>
<dbReference type="PROSITE" id="PS50191">
    <property type="entry name" value="CRAL_TRIO"/>
    <property type="match status" value="1"/>
</dbReference>
<dbReference type="Pfam" id="PF00650">
    <property type="entry name" value="CRAL_TRIO"/>
    <property type="match status" value="1"/>
</dbReference>
<dbReference type="PRINTS" id="PR00180">
    <property type="entry name" value="CRETINALDHBP"/>
</dbReference>
<dbReference type="InterPro" id="IPR001251">
    <property type="entry name" value="CRAL-TRIO_dom"/>
</dbReference>
<dbReference type="AlphaFoldDB" id="A0A9W8HDQ2"/>
<dbReference type="SMART" id="SM01100">
    <property type="entry name" value="CRAL_TRIO_N"/>
    <property type="match status" value="1"/>
</dbReference>
<dbReference type="PANTHER" id="PTHR46590:SF1">
    <property type="entry name" value="PHOSPHATIDYLINOSITOL TRANSFER PROTEIN CSR1"/>
    <property type="match status" value="1"/>
</dbReference>
<dbReference type="OrthoDB" id="43460at2759"/>
<dbReference type="Pfam" id="PF03765">
    <property type="entry name" value="CRAL_TRIO_N"/>
    <property type="match status" value="1"/>
</dbReference>
<dbReference type="InterPro" id="IPR036865">
    <property type="entry name" value="CRAL-TRIO_dom_sf"/>
</dbReference>
<dbReference type="SUPFAM" id="SSF46938">
    <property type="entry name" value="CRAL/TRIO N-terminal domain"/>
    <property type="match status" value="1"/>
</dbReference>
<evidence type="ECO:0000259" key="2">
    <source>
        <dbReference type="PROSITE" id="PS50191"/>
    </source>
</evidence>
<reference evidence="3" key="1">
    <citation type="submission" date="2022-07" db="EMBL/GenBank/DDBJ databases">
        <title>Phylogenomic reconstructions and comparative analyses of Kickxellomycotina fungi.</title>
        <authorList>
            <person name="Reynolds N.K."/>
            <person name="Stajich J.E."/>
            <person name="Barry K."/>
            <person name="Grigoriev I.V."/>
            <person name="Crous P."/>
            <person name="Smith M.E."/>
        </authorList>
    </citation>
    <scope>NUCLEOTIDE SEQUENCE</scope>
    <source>
        <strain evidence="3">NBRC 105414</strain>
    </source>
</reference>